<name>A0A6V7VQD1_MELEN</name>
<proteinExistence type="predicted"/>
<gene>
    <name evidence="1" type="ORF">MENT_LOCUS29050</name>
</gene>
<organism evidence="1 2">
    <name type="scientific">Meloidogyne enterolobii</name>
    <name type="common">Root-knot nematode worm</name>
    <name type="synonym">Meloidogyne mayaguensis</name>
    <dbReference type="NCBI Taxonomy" id="390850"/>
    <lineage>
        <taxon>Eukaryota</taxon>
        <taxon>Metazoa</taxon>
        <taxon>Ecdysozoa</taxon>
        <taxon>Nematoda</taxon>
        <taxon>Chromadorea</taxon>
        <taxon>Rhabditida</taxon>
        <taxon>Tylenchina</taxon>
        <taxon>Tylenchomorpha</taxon>
        <taxon>Tylenchoidea</taxon>
        <taxon>Meloidogynidae</taxon>
        <taxon>Meloidogyninae</taxon>
        <taxon>Meloidogyne</taxon>
    </lineage>
</organism>
<reference evidence="1 2" key="1">
    <citation type="submission" date="2020-08" db="EMBL/GenBank/DDBJ databases">
        <authorList>
            <person name="Koutsovoulos G."/>
            <person name="Danchin GJ E."/>
        </authorList>
    </citation>
    <scope>NUCLEOTIDE SEQUENCE [LARGE SCALE GENOMIC DNA]</scope>
</reference>
<comment type="caution">
    <text evidence="1">The sequence shown here is derived from an EMBL/GenBank/DDBJ whole genome shotgun (WGS) entry which is preliminary data.</text>
</comment>
<dbReference type="Proteomes" id="UP000580250">
    <property type="component" value="Unassembled WGS sequence"/>
</dbReference>
<dbReference type="AlphaFoldDB" id="A0A6V7VQD1"/>
<evidence type="ECO:0000313" key="1">
    <source>
        <dbReference type="EMBL" id="CAD2177186.1"/>
    </source>
</evidence>
<sequence>MHPEILRIDEMQTNMRIECYIKYLNDKINSNNAEMRINISLLIQQLIIFRKYGI</sequence>
<evidence type="ECO:0000313" key="2">
    <source>
        <dbReference type="Proteomes" id="UP000580250"/>
    </source>
</evidence>
<dbReference type="EMBL" id="CAJEWN010000292">
    <property type="protein sequence ID" value="CAD2177186.1"/>
    <property type="molecule type" value="Genomic_DNA"/>
</dbReference>
<protein>
    <submittedName>
        <fullName evidence="1">Uncharacterized protein</fullName>
    </submittedName>
</protein>
<accession>A0A6V7VQD1</accession>